<dbReference type="AlphaFoldDB" id="A0AAX4JB00"/>
<dbReference type="EMBL" id="CP142728">
    <property type="protein sequence ID" value="WUR03129.1"/>
    <property type="molecule type" value="Genomic_DNA"/>
</dbReference>
<reference evidence="1" key="1">
    <citation type="journal article" date="2024" name="BMC Genomics">
        <title>Functional annotation of a divergent genome using sequence and structure-based similarity.</title>
        <authorList>
            <person name="Svedberg D."/>
            <person name="Winiger R.R."/>
            <person name="Berg A."/>
            <person name="Sharma H."/>
            <person name="Tellgren-Roth C."/>
            <person name="Debrunner-Vossbrinck B.A."/>
            <person name="Vossbrinck C.R."/>
            <person name="Barandun J."/>
        </authorList>
    </citation>
    <scope>NUCLEOTIDE SEQUENCE</scope>
    <source>
        <strain evidence="1">Illinois isolate</strain>
    </source>
</reference>
<organism evidence="1 2">
    <name type="scientific">Vairimorpha necatrix</name>
    <dbReference type="NCBI Taxonomy" id="6039"/>
    <lineage>
        <taxon>Eukaryota</taxon>
        <taxon>Fungi</taxon>
        <taxon>Fungi incertae sedis</taxon>
        <taxon>Microsporidia</taxon>
        <taxon>Nosematidae</taxon>
        <taxon>Vairimorpha</taxon>
    </lineage>
</organism>
<dbReference type="KEGG" id="vnx:VNE69_03339"/>
<dbReference type="RefSeq" id="XP_065329274.1">
    <property type="nucleotide sequence ID" value="XM_065473202.1"/>
</dbReference>
<evidence type="ECO:0000313" key="1">
    <source>
        <dbReference type="EMBL" id="WUR03129.1"/>
    </source>
</evidence>
<dbReference type="GeneID" id="90540935"/>
<evidence type="ECO:0000313" key="2">
    <source>
        <dbReference type="Proteomes" id="UP001334084"/>
    </source>
</evidence>
<proteinExistence type="predicted"/>
<sequence length="142" mass="16415">MYHPRVFKKNIPKSKPSSTPDAVLVEKELSIPENTLYEEPLVRHTKPSKRHITVFGFSQNNLENVVRKIKEVCHVQHMEYGKNWVNVITPGETELLRLNTKYINGEMIGVYREVGNAVVDDKDIFLRKEGIIGKILSYFFGE</sequence>
<name>A0AAX4JB00_9MICR</name>
<keyword evidence="2" id="KW-1185">Reference proteome</keyword>
<accession>A0AAX4JB00</accession>
<protein>
    <submittedName>
        <fullName evidence="1">Nucleoporin NUP35</fullName>
    </submittedName>
</protein>
<gene>
    <name evidence="1" type="ORF">VNE69_03339</name>
</gene>
<dbReference type="Proteomes" id="UP001334084">
    <property type="component" value="Chromosome 3"/>
</dbReference>